<dbReference type="InterPro" id="IPR036412">
    <property type="entry name" value="HAD-like_sf"/>
</dbReference>
<evidence type="ECO:0000256" key="1">
    <source>
        <dbReference type="ARBA" id="ARBA00008106"/>
    </source>
</evidence>
<protein>
    <submittedName>
        <fullName evidence="3">Haloacid dehalogenase, type II</fullName>
    </submittedName>
</protein>
<dbReference type="NCBIfam" id="TIGR01428">
    <property type="entry name" value="HAD_type_II"/>
    <property type="match status" value="1"/>
</dbReference>
<dbReference type="Gene3D" id="3.40.50.1000">
    <property type="entry name" value="HAD superfamily/HAD-like"/>
    <property type="match status" value="1"/>
</dbReference>
<dbReference type="SUPFAM" id="SSF56784">
    <property type="entry name" value="HAD-like"/>
    <property type="match status" value="1"/>
</dbReference>
<dbReference type="Pfam" id="PF00702">
    <property type="entry name" value="Hydrolase"/>
    <property type="match status" value="1"/>
</dbReference>
<dbReference type="PRINTS" id="PR00413">
    <property type="entry name" value="HADHALOGNASE"/>
</dbReference>
<sequence>MGLRNQFQEGTAVKNPKLKAFVFDAYGTLFDVHSVIEKCNELFPGKGENISGIWRQKQLEYSFLRQLMGRYSTFLEITRDALRYACKEAGAKLTEDTENQLIRAYLELQHYDETEEVLKKLQSYKTAIFSNGSFDMLSPLVDQSPFCPLLDEVLSVDDVKQFKPTPMAYHHVLDRLGVRREEVLFMSSNTWDIAGAASFGFHTAWINRQGKEMDELGVKPDYEYSDLRGLMEHV</sequence>
<dbReference type="SFLD" id="SFLDF00045">
    <property type="entry name" value="2-haloacid_dehalogenase"/>
    <property type="match status" value="1"/>
</dbReference>
<dbReference type="NCBIfam" id="TIGR01493">
    <property type="entry name" value="HAD-SF-IA-v2"/>
    <property type="match status" value="1"/>
</dbReference>
<accession>A0A1J6VM86</accession>
<organism evidence="3 4">
    <name type="scientific">Rossellomorea aquimaris</name>
    <dbReference type="NCBI Taxonomy" id="189382"/>
    <lineage>
        <taxon>Bacteria</taxon>
        <taxon>Bacillati</taxon>
        <taxon>Bacillota</taxon>
        <taxon>Bacilli</taxon>
        <taxon>Bacillales</taxon>
        <taxon>Bacillaceae</taxon>
        <taxon>Rossellomorea</taxon>
    </lineage>
</organism>
<dbReference type="InterPro" id="IPR051540">
    <property type="entry name" value="S-2-haloacid_dehalogenase"/>
</dbReference>
<dbReference type="SFLD" id="SFLDS00003">
    <property type="entry name" value="Haloacid_Dehalogenase"/>
    <property type="match status" value="1"/>
</dbReference>
<dbReference type="InterPro" id="IPR023214">
    <property type="entry name" value="HAD_sf"/>
</dbReference>
<comment type="caution">
    <text evidence="3">The sequence shown here is derived from an EMBL/GenBank/DDBJ whole genome shotgun (WGS) entry which is preliminary data.</text>
</comment>
<dbReference type="CDD" id="cd02588">
    <property type="entry name" value="HAD_L2-DEX"/>
    <property type="match status" value="1"/>
</dbReference>
<name>A0A1J6VM86_9BACI</name>
<dbReference type="GO" id="GO:0019120">
    <property type="term" value="F:hydrolase activity, acting on acid halide bonds, in C-halide compounds"/>
    <property type="evidence" value="ECO:0007669"/>
    <property type="project" value="InterPro"/>
</dbReference>
<proteinExistence type="inferred from homology"/>
<comment type="similarity">
    <text evidence="1">Belongs to the HAD-like hydrolase superfamily. S-2-haloalkanoic acid dehalogenase family.</text>
</comment>
<reference evidence="3 4" key="1">
    <citation type="submission" date="2016-09" db="EMBL/GenBank/DDBJ databases">
        <title>Bacillus aquimaris SAMM genome sequence reveals colonization and biosurfactant production capacities.</title>
        <authorList>
            <person name="Waghmode S.R."/>
            <person name="Suryavanshi M.V."/>
        </authorList>
    </citation>
    <scope>NUCLEOTIDE SEQUENCE [LARGE SCALE GENOMIC DNA]</scope>
    <source>
        <strain evidence="3 4">SAMM</strain>
    </source>
</reference>
<dbReference type="Proteomes" id="UP000182062">
    <property type="component" value="Unassembled WGS sequence"/>
</dbReference>
<evidence type="ECO:0000313" key="4">
    <source>
        <dbReference type="Proteomes" id="UP000182062"/>
    </source>
</evidence>
<dbReference type="NCBIfam" id="TIGR01509">
    <property type="entry name" value="HAD-SF-IA-v3"/>
    <property type="match status" value="1"/>
</dbReference>
<dbReference type="SFLD" id="SFLDG01129">
    <property type="entry name" value="C1.5:_HAD__Beta-PGM__Phosphata"/>
    <property type="match status" value="1"/>
</dbReference>
<dbReference type="PANTHER" id="PTHR43316">
    <property type="entry name" value="HYDROLASE, HALOACID DELAHOGENASE-RELATED"/>
    <property type="match status" value="1"/>
</dbReference>
<dbReference type="InterPro" id="IPR006328">
    <property type="entry name" value="2-HAD"/>
</dbReference>
<dbReference type="PANTHER" id="PTHR43316:SF3">
    <property type="entry name" value="HALOACID DEHALOGENASE, TYPE II (AFU_ORTHOLOGUE AFUA_2G07750)-RELATED"/>
    <property type="match status" value="1"/>
</dbReference>
<gene>
    <name evidence="3" type="ORF">BHE18_16120</name>
</gene>
<dbReference type="AlphaFoldDB" id="A0A1J6VM86"/>
<evidence type="ECO:0000256" key="2">
    <source>
        <dbReference type="ARBA" id="ARBA00022801"/>
    </source>
</evidence>
<dbReference type="InterPro" id="IPR006439">
    <property type="entry name" value="HAD-SF_hydro_IA"/>
</dbReference>
<dbReference type="OrthoDB" id="264363at2"/>
<evidence type="ECO:0000313" key="3">
    <source>
        <dbReference type="EMBL" id="OIU66370.1"/>
    </source>
</evidence>
<dbReference type="InterPro" id="IPR023198">
    <property type="entry name" value="PGP-like_dom2"/>
</dbReference>
<dbReference type="SFLD" id="SFLDG01135">
    <property type="entry name" value="C1.5.6:_HAD__Beta-PGM__Phospha"/>
    <property type="match status" value="1"/>
</dbReference>
<dbReference type="EMBL" id="MINN01000161">
    <property type="protein sequence ID" value="OIU66370.1"/>
    <property type="molecule type" value="Genomic_DNA"/>
</dbReference>
<keyword evidence="2" id="KW-0378">Hydrolase</keyword>
<dbReference type="Gene3D" id="1.10.150.240">
    <property type="entry name" value="Putative phosphatase, domain 2"/>
    <property type="match status" value="1"/>
</dbReference>
<keyword evidence="4" id="KW-1185">Reference proteome</keyword>
<dbReference type="NCBIfam" id="TIGR01549">
    <property type="entry name" value="HAD-SF-IA-v1"/>
    <property type="match status" value="1"/>
</dbReference>